<comment type="catalytic activity">
    <reaction evidence="6">
        <text>ATP + H2O = ADP + phosphate + H(+)</text>
        <dbReference type="Rhea" id="RHEA:13065"/>
        <dbReference type="ChEBI" id="CHEBI:15377"/>
        <dbReference type="ChEBI" id="CHEBI:15378"/>
        <dbReference type="ChEBI" id="CHEBI:30616"/>
        <dbReference type="ChEBI" id="CHEBI:43474"/>
        <dbReference type="ChEBI" id="CHEBI:456216"/>
        <dbReference type="EC" id="5.6.2.3"/>
    </reaction>
</comment>
<keyword evidence="5" id="KW-0238">DNA-binding</keyword>
<protein>
    <recommendedName>
        <fullName evidence="6">ATP-dependent DNA helicase</fullName>
        <ecNumber evidence="6">5.6.2.3</ecNumber>
    </recommendedName>
</protein>
<dbReference type="PANTHER" id="PTHR10492">
    <property type="match status" value="1"/>
</dbReference>
<dbReference type="GO" id="GO:0006281">
    <property type="term" value="P:DNA repair"/>
    <property type="evidence" value="ECO:0007669"/>
    <property type="project" value="UniProtKB-KW"/>
</dbReference>
<evidence type="ECO:0000256" key="6">
    <source>
        <dbReference type="RuleBase" id="RU363044"/>
    </source>
</evidence>
<evidence type="ECO:0000256" key="2">
    <source>
        <dbReference type="ARBA" id="ARBA00022723"/>
    </source>
</evidence>
<dbReference type="Pfam" id="PF14214">
    <property type="entry name" value="Helitron_like_N"/>
    <property type="match status" value="1"/>
</dbReference>
<keyword evidence="3" id="KW-0863">Zinc-finger</keyword>
<evidence type="ECO:0000256" key="4">
    <source>
        <dbReference type="ARBA" id="ARBA00022833"/>
    </source>
</evidence>
<dbReference type="GO" id="GO:0005524">
    <property type="term" value="F:ATP binding"/>
    <property type="evidence" value="ECO:0007669"/>
    <property type="project" value="UniProtKB-KW"/>
</dbReference>
<organism evidence="12 13">
    <name type="scientific">Rhynchospora breviuscula</name>
    <dbReference type="NCBI Taxonomy" id="2022672"/>
    <lineage>
        <taxon>Eukaryota</taxon>
        <taxon>Viridiplantae</taxon>
        <taxon>Streptophyta</taxon>
        <taxon>Embryophyta</taxon>
        <taxon>Tracheophyta</taxon>
        <taxon>Spermatophyta</taxon>
        <taxon>Magnoliopsida</taxon>
        <taxon>Liliopsida</taxon>
        <taxon>Poales</taxon>
        <taxon>Cyperaceae</taxon>
        <taxon>Cyperoideae</taxon>
        <taxon>Rhynchosporeae</taxon>
        <taxon>Rhynchospora</taxon>
    </lineage>
</organism>
<dbReference type="PANTHER" id="PTHR10492:SF57">
    <property type="entry name" value="ATP-DEPENDENT DNA HELICASE"/>
    <property type="match status" value="1"/>
</dbReference>
<evidence type="ECO:0000259" key="8">
    <source>
        <dbReference type="Pfam" id="PF05970"/>
    </source>
</evidence>
<dbReference type="EMBL" id="JAMQYH010000001">
    <property type="protein sequence ID" value="KAJ1702270.1"/>
    <property type="molecule type" value="Genomic_DNA"/>
</dbReference>
<dbReference type="Pfam" id="PF08646">
    <property type="entry name" value="Rep_fac-A_C"/>
    <property type="match status" value="1"/>
</dbReference>
<dbReference type="InterPro" id="IPR027417">
    <property type="entry name" value="P-loop_NTPase"/>
</dbReference>
<dbReference type="GO" id="GO:0006310">
    <property type="term" value="P:DNA recombination"/>
    <property type="evidence" value="ECO:0007669"/>
    <property type="project" value="UniProtKB-KW"/>
</dbReference>
<dbReference type="Pfam" id="PF05970">
    <property type="entry name" value="PIF1"/>
    <property type="match status" value="1"/>
</dbReference>
<accession>A0A9Q0HY50</accession>
<dbReference type="InterPro" id="IPR013955">
    <property type="entry name" value="Rep_factor-A_C"/>
</dbReference>
<dbReference type="SUPFAM" id="SSF50249">
    <property type="entry name" value="Nucleic acid-binding proteins"/>
    <property type="match status" value="2"/>
</dbReference>
<dbReference type="GO" id="GO:0043139">
    <property type="term" value="F:5'-3' DNA helicase activity"/>
    <property type="evidence" value="ECO:0007669"/>
    <property type="project" value="UniProtKB-EC"/>
</dbReference>
<dbReference type="OrthoDB" id="593179at2759"/>
<feature type="region of interest" description="Disordered" evidence="7">
    <location>
        <begin position="1597"/>
        <end position="1623"/>
    </location>
</feature>
<keyword evidence="6" id="KW-0227">DNA damage</keyword>
<evidence type="ECO:0000256" key="3">
    <source>
        <dbReference type="ARBA" id="ARBA00022771"/>
    </source>
</evidence>
<evidence type="ECO:0000313" key="12">
    <source>
        <dbReference type="EMBL" id="KAJ1702270.1"/>
    </source>
</evidence>
<feature type="domain" description="DNA helicase Pif1-like DEAD-box helicase" evidence="8">
    <location>
        <begin position="855"/>
        <end position="1062"/>
    </location>
</feature>
<dbReference type="CDD" id="cd04481">
    <property type="entry name" value="RPA1_DBD_B_like"/>
    <property type="match status" value="1"/>
</dbReference>
<dbReference type="Gene3D" id="2.40.50.140">
    <property type="entry name" value="Nucleic acid-binding proteins"/>
    <property type="match status" value="2"/>
</dbReference>
<keyword evidence="13" id="KW-1185">Reference proteome</keyword>
<keyword evidence="6" id="KW-0067">ATP-binding</keyword>
<evidence type="ECO:0000259" key="10">
    <source>
        <dbReference type="Pfam" id="PF14214"/>
    </source>
</evidence>
<comment type="similarity">
    <text evidence="1">Belongs to the replication factor A protein 1 family.</text>
</comment>
<dbReference type="InterPro" id="IPR025476">
    <property type="entry name" value="Helitron_helicase-like"/>
</dbReference>
<dbReference type="Gene3D" id="3.40.50.300">
    <property type="entry name" value="P-loop containing nucleotide triphosphate hydrolases"/>
    <property type="match status" value="1"/>
</dbReference>
<sequence>MSSTNTQWSQTSTSDELPLSVKYYPKIKPSRPYCSRRVQGESSLQDNEPYLMDIAGGHGLQQLGASKPAYKMLSSTKMLATSTQWSQSSTSDDLTLSAKFFPRIKPKKPYCSRRAQNESFPQDDEPCLTNIAVDHGLQQSEASEPTYEMLSSSVQWSQSSISDELPLSVKFFPKIKDNRLYSLGRVNNESLFKKSTAPCLTNIDAGNNFQEQSKVSKPVETKEAAFQQHVQSTNVECSETFSSDDLSLPLKFLRKSCKRSRRRIQLACGQTSKNGVKHRFRPLDIGRPDRICSFCGAFFWHRERCVKTSTKNCPTYNLCCRKGRVSIPLLEQPPYILQQLLSSGDNPDSKHFKKLIRVYNSMFSFTSFGCKLDDSINNGSAPYVFKISGQISHKMGSFLPLPGYKPTFAQLYVYDTENEIQNRLAPFSHSSLHDQPRPHIVQSLCEMFAEHNALVKEYRTIKERLDVANAPQLQIRIHSDYNRTNPQYCPPSASEVVGFVVGDISSSQSSRDIIVEYRSKKLQRIYNDNPLCMPFQYPIIFARGEKGYHPYIRYKSNTPGTKKLKRQYVTMAEYYSFRLHPQRDEPPTIFQSGRLFQQIVVDIYVSIEQKRLYFIEHNQHKLRTDKLCNIRRAVTEGDMLGCELGKRIMLPSSHVGSPRYMFQNYHDCIALCRHFGPPDLFVTFTCNPQWVEIEQSILPGQHSNERPDIVCRVFKMKHDELMRDIKRRSYFGRAIAVVSQIEFQKRGLPHAHIIIWLATHDKLKTAADVDRLIAAELPDPNTDPVGYEAVSKFMLHGPCGIVNSWPSIERLPVHLPDENNITFTDADCLTAIINNGDLGKTKLTEWFVLNRRDPAAQTEDGHFFFVNGHGGTGKTFLWQSIIASVRSQGKIVLPVASSGLAALLLEGGTTAHSRFKIPVDVADMKTCDIKQGTHLAELIQHTSLIIWDEAPMNHKSCFEALDITLRDIMGLISNERKHKIFGGITVVLGGDFRQTLPIIAGGSRYDSVSSCITNSYLWSHCRMFELKINMRLLHAHMNSEEREEAEQFASWLLAVGNGTVKGKKIYGSSEADWIKMPSEILLPVTAEPCTSIISATYTDIKSNYQNIQYLHDRAIVTPTNQDADTINSIITDMIPGKPFVYLSSDSIQEKETMAEKLRDMYPADYLRLLSPNGVPNHEISLKNGIPIMLLRNIDPSAGLCNGTRLLGAAIEAEILKSDYYLLAIKPSDGDVYIFRSFRVDEAKPDYNATGQRLIIKLHRYTQVIKVKEQHNEIPLYYFKFRELEEIGVNLRASKTVVDIIGRISAIGQTRQANPDSNVHYKDIVITNERNTSVRVTLWPGYAELIDTETIQEISKTNPVVIAFSSLEIKYYKGVYSLKTFSATKVYMDPAQPEILAYTDRFQGVQHPIGEIESGESQASRSSSSTPPIPKTLLELIELEPLSNKDQLYICEATISDILNKESWTYTACPSCKSMLPWRGKSCTCERCGIEVNTPIQWYRIIIRVTQGIATGVFTLIGKQAEQIITIKANVLSEIARRTAEMLPAQLKGIIGKRFRFTVQLNLSQLHHNKISFNVREVEPINTATILSGTAQTIPPAMPPSNNLSILNSAQDSPSNSADKHTGLSPLAAGISLE</sequence>
<dbReference type="InterPro" id="IPR049163">
    <property type="entry name" value="Pif1-like_2B_dom"/>
</dbReference>
<evidence type="ECO:0000259" key="9">
    <source>
        <dbReference type="Pfam" id="PF08646"/>
    </source>
</evidence>
<keyword evidence="4" id="KW-0862">Zinc</keyword>
<feature type="domain" description="Replication factor A C-terminal" evidence="9">
    <location>
        <begin position="1449"/>
        <end position="1583"/>
    </location>
</feature>
<keyword evidence="2" id="KW-0479">Metal-binding</keyword>
<dbReference type="InterPro" id="IPR010285">
    <property type="entry name" value="DNA_helicase_pif1-like_DEAD"/>
</dbReference>
<dbReference type="CDD" id="cd04476">
    <property type="entry name" value="RPA1_DBD_C"/>
    <property type="match status" value="1"/>
</dbReference>
<proteinExistence type="inferred from homology"/>
<evidence type="ECO:0000259" key="11">
    <source>
        <dbReference type="Pfam" id="PF21530"/>
    </source>
</evidence>
<feature type="domain" description="DNA helicase Pif1-like 2B" evidence="11">
    <location>
        <begin position="1165"/>
        <end position="1205"/>
    </location>
</feature>
<dbReference type="GO" id="GO:0000723">
    <property type="term" value="P:telomere maintenance"/>
    <property type="evidence" value="ECO:0007669"/>
    <property type="project" value="InterPro"/>
</dbReference>
<dbReference type="Pfam" id="PF21530">
    <property type="entry name" value="Pif1_2B_dom"/>
    <property type="match status" value="1"/>
</dbReference>
<comment type="caution">
    <text evidence="12">The sequence shown here is derived from an EMBL/GenBank/DDBJ whole genome shotgun (WGS) entry which is preliminary data.</text>
</comment>
<keyword evidence="6" id="KW-0547">Nucleotide-binding</keyword>
<keyword evidence="6" id="KW-0378">Hydrolase</keyword>
<dbReference type="InterPro" id="IPR012340">
    <property type="entry name" value="NA-bd_OB-fold"/>
</dbReference>
<dbReference type="GO" id="GO:0003677">
    <property type="term" value="F:DNA binding"/>
    <property type="evidence" value="ECO:0007669"/>
    <property type="project" value="UniProtKB-KW"/>
</dbReference>
<dbReference type="GO" id="GO:0008270">
    <property type="term" value="F:zinc ion binding"/>
    <property type="evidence" value="ECO:0007669"/>
    <property type="project" value="UniProtKB-KW"/>
</dbReference>
<comment type="similarity">
    <text evidence="6">Belongs to the helicase family.</text>
</comment>
<reference evidence="12" key="1">
    <citation type="journal article" date="2022" name="Cell">
        <title>Repeat-based holocentromeres influence genome architecture and karyotype evolution.</title>
        <authorList>
            <person name="Hofstatter P.G."/>
            <person name="Thangavel G."/>
            <person name="Lux T."/>
            <person name="Neumann P."/>
            <person name="Vondrak T."/>
            <person name="Novak P."/>
            <person name="Zhang M."/>
            <person name="Costa L."/>
            <person name="Castellani M."/>
            <person name="Scott A."/>
            <person name="Toegelov H."/>
            <person name="Fuchs J."/>
            <person name="Mata-Sucre Y."/>
            <person name="Dias Y."/>
            <person name="Vanzela A.L.L."/>
            <person name="Huettel B."/>
            <person name="Almeida C.C.S."/>
            <person name="Simkova H."/>
            <person name="Souza G."/>
            <person name="Pedrosa-Harand A."/>
            <person name="Macas J."/>
            <person name="Mayer K.F.X."/>
            <person name="Houben A."/>
            <person name="Marques A."/>
        </authorList>
    </citation>
    <scope>NUCLEOTIDE SEQUENCE</scope>
    <source>
        <strain evidence="12">RhyBre1mFocal</strain>
    </source>
</reference>
<evidence type="ECO:0000256" key="7">
    <source>
        <dbReference type="SAM" id="MobiDB-lite"/>
    </source>
</evidence>
<comment type="cofactor">
    <cofactor evidence="6">
        <name>Mg(2+)</name>
        <dbReference type="ChEBI" id="CHEBI:18420"/>
    </cofactor>
</comment>
<gene>
    <name evidence="12" type="ORF">LUZ63_002049</name>
</gene>
<keyword evidence="6" id="KW-0233">DNA recombination</keyword>
<dbReference type="Proteomes" id="UP001151287">
    <property type="component" value="Unassembled WGS sequence"/>
</dbReference>
<dbReference type="GO" id="GO:0016787">
    <property type="term" value="F:hydrolase activity"/>
    <property type="evidence" value="ECO:0007669"/>
    <property type="project" value="UniProtKB-KW"/>
</dbReference>
<keyword evidence="6" id="KW-0234">DNA repair</keyword>
<dbReference type="EC" id="5.6.2.3" evidence="6"/>
<evidence type="ECO:0000256" key="5">
    <source>
        <dbReference type="ARBA" id="ARBA00023125"/>
    </source>
</evidence>
<evidence type="ECO:0000256" key="1">
    <source>
        <dbReference type="ARBA" id="ARBA00005690"/>
    </source>
</evidence>
<feature type="domain" description="Helitron helicase-like" evidence="10">
    <location>
        <begin position="574"/>
        <end position="755"/>
    </location>
</feature>
<evidence type="ECO:0000313" key="13">
    <source>
        <dbReference type="Proteomes" id="UP001151287"/>
    </source>
</evidence>
<feature type="compositionally biased region" description="Polar residues" evidence="7">
    <location>
        <begin position="1599"/>
        <end position="1616"/>
    </location>
</feature>
<dbReference type="SUPFAM" id="SSF52540">
    <property type="entry name" value="P-loop containing nucleoside triphosphate hydrolases"/>
    <property type="match status" value="2"/>
</dbReference>
<dbReference type="InterPro" id="IPR047192">
    <property type="entry name" value="Euk_RPA1_DBD_C"/>
</dbReference>
<keyword evidence="6" id="KW-0347">Helicase</keyword>
<name>A0A9Q0HY50_9POAL</name>